<dbReference type="GO" id="GO:0009653">
    <property type="term" value="P:anatomical structure morphogenesis"/>
    <property type="evidence" value="ECO:0007669"/>
    <property type="project" value="TreeGrafter"/>
</dbReference>
<feature type="domain" description="Apple" evidence="2">
    <location>
        <begin position="217"/>
        <end position="296"/>
    </location>
</feature>
<dbReference type="EMBL" id="JAFNEN010000002">
    <property type="protein sequence ID" value="KAG8201931.1"/>
    <property type="molecule type" value="Genomic_DNA"/>
</dbReference>
<dbReference type="Pfam" id="PF00024">
    <property type="entry name" value="PAN_1"/>
    <property type="match status" value="2"/>
</dbReference>
<dbReference type="SMART" id="SM00473">
    <property type="entry name" value="PAN_AP"/>
    <property type="match status" value="3"/>
</dbReference>
<evidence type="ECO:0000259" key="2">
    <source>
        <dbReference type="PROSITE" id="PS50948"/>
    </source>
</evidence>
<feature type="domain" description="Apple" evidence="2">
    <location>
        <begin position="127"/>
        <end position="210"/>
    </location>
</feature>
<feature type="signal peptide" evidence="1">
    <location>
        <begin position="1"/>
        <end position="28"/>
    </location>
</feature>
<keyword evidence="1" id="KW-0732">Signal</keyword>
<keyword evidence="5" id="KW-1185">Reference proteome</keyword>
<proteinExistence type="predicted"/>
<feature type="chain" id="PRO_5043664053" evidence="1">
    <location>
        <begin position="29"/>
        <end position="405"/>
    </location>
</feature>
<feature type="domain" description="ZP" evidence="3">
    <location>
        <begin position="302"/>
        <end position="405"/>
    </location>
</feature>
<dbReference type="SUPFAM" id="SSF57414">
    <property type="entry name" value="Hairpin loop containing domain-like"/>
    <property type="match status" value="2"/>
</dbReference>
<dbReference type="AlphaFoldDB" id="A0AAV6W4E6"/>
<name>A0AAV6W4E6_9ARAC</name>
<gene>
    <name evidence="4" type="ORF">JTE90_027407</name>
</gene>
<accession>A0AAV6W4E6</accession>
<evidence type="ECO:0000256" key="1">
    <source>
        <dbReference type="SAM" id="SignalP"/>
    </source>
</evidence>
<dbReference type="InterPro" id="IPR052774">
    <property type="entry name" value="Celegans_DevNeuronal_Protein"/>
</dbReference>
<comment type="caution">
    <text evidence="4">The sequence shown here is derived from an EMBL/GenBank/DDBJ whole genome shotgun (WGS) entry which is preliminary data.</text>
</comment>
<dbReference type="InterPro" id="IPR003609">
    <property type="entry name" value="Pan_app"/>
</dbReference>
<dbReference type="Gene3D" id="3.50.4.10">
    <property type="entry name" value="Hepatocyte Growth Factor"/>
    <property type="match status" value="2"/>
</dbReference>
<evidence type="ECO:0000259" key="3">
    <source>
        <dbReference type="PROSITE" id="PS51034"/>
    </source>
</evidence>
<dbReference type="PROSITE" id="PS51034">
    <property type="entry name" value="ZP_2"/>
    <property type="match status" value="1"/>
</dbReference>
<dbReference type="PROSITE" id="PS50948">
    <property type="entry name" value="PAN"/>
    <property type="match status" value="3"/>
</dbReference>
<sequence>MGNTMIDSWPTSLLITCCLLAVVPTVFSETDNCTTGRVTFERTPGLRLPNGDLESFGLLEFLSKTAPTACYRQCLESYQCEGYFMDHDDQKCVLLKGGSRNLALTGPLEHSSAWSYHRKICLGGKPCHRQWAFDRIPGVQLFGYDDKPLTNIESRDICLEKCSVEDSFVCRSARYDRLNKTCVLSRHDRRTAPEAFRRSLHQVEYLENQCITEPSRCMFHQQSGVQGGHFHVHEASSVTREGCELACVTHADFTCRSFEFDPVSNLCRLSPDDSHSHLTEPQATAQGRYFYERGSCIEVHMHCEATSMTAIVKVITPFRGRLYALGHPYDCYAVSVRANGEVALTMPLHGRTCGTKNLGNGTFVNSVVVQHHPFVLRSTDRRIDVACDYEEVQRKLRGGKQVLEG</sequence>
<dbReference type="PANTHER" id="PTHR47327:SF7">
    <property type="entry name" value="GH08941P"/>
    <property type="match status" value="1"/>
</dbReference>
<reference evidence="4 5" key="1">
    <citation type="journal article" date="2022" name="Nat. Ecol. Evol.">
        <title>A masculinizing supergene underlies an exaggerated male reproductive morph in a spider.</title>
        <authorList>
            <person name="Hendrickx F."/>
            <person name="De Corte Z."/>
            <person name="Sonet G."/>
            <person name="Van Belleghem S.M."/>
            <person name="Kostlbacher S."/>
            <person name="Vangestel C."/>
        </authorList>
    </citation>
    <scope>NUCLEOTIDE SEQUENCE [LARGE SCALE GENOMIC DNA]</scope>
    <source>
        <strain evidence="4">W744_W776</strain>
    </source>
</reference>
<dbReference type="Proteomes" id="UP000827092">
    <property type="component" value="Unassembled WGS sequence"/>
</dbReference>
<dbReference type="InterPro" id="IPR001507">
    <property type="entry name" value="ZP_dom"/>
</dbReference>
<dbReference type="PANTHER" id="PTHR47327">
    <property type="entry name" value="FI18240P1-RELATED"/>
    <property type="match status" value="1"/>
</dbReference>
<dbReference type="CDD" id="cd01099">
    <property type="entry name" value="PAN_AP_HGF"/>
    <property type="match status" value="2"/>
</dbReference>
<evidence type="ECO:0000313" key="5">
    <source>
        <dbReference type="Proteomes" id="UP000827092"/>
    </source>
</evidence>
<feature type="domain" description="Apple" evidence="2">
    <location>
        <begin position="33"/>
        <end position="121"/>
    </location>
</feature>
<protein>
    <submittedName>
        <fullName evidence="4">Uncharacterized protein</fullName>
    </submittedName>
</protein>
<evidence type="ECO:0000313" key="4">
    <source>
        <dbReference type="EMBL" id="KAG8201931.1"/>
    </source>
</evidence>
<organism evidence="4 5">
    <name type="scientific">Oedothorax gibbosus</name>
    <dbReference type="NCBI Taxonomy" id="931172"/>
    <lineage>
        <taxon>Eukaryota</taxon>
        <taxon>Metazoa</taxon>
        <taxon>Ecdysozoa</taxon>
        <taxon>Arthropoda</taxon>
        <taxon>Chelicerata</taxon>
        <taxon>Arachnida</taxon>
        <taxon>Araneae</taxon>
        <taxon>Araneomorphae</taxon>
        <taxon>Entelegynae</taxon>
        <taxon>Araneoidea</taxon>
        <taxon>Linyphiidae</taxon>
        <taxon>Erigoninae</taxon>
        <taxon>Oedothorax</taxon>
    </lineage>
</organism>